<evidence type="ECO:0000259" key="2">
    <source>
        <dbReference type="SMART" id="SM00278"/>
    </source>
</evidence>
<comment type="caution">
    <text evidence="3">The sequence shown here is derived from an EMBL/GenBank/DDBJ whole genome shotgun (WGS) entry which is preliminary data.</text>
</comment>
<dbReference type="InterPro" id="IPR010994">
    <property type="entry name" value="RuvA_2-like"/>
</dbReference>
<proteinExistence type="predicted"/>
<dbReference type="InterPro" id="IPR003583">
    <property type="entry name" value="Hlx-hairpin-Hlx_DNA-bd_motif"/>
</dbReference>
<gene>
    <name evidence="3" type="ORF">ZRA01_13260</name>
</gene>
<dbReference type="Pfam" id="PF12836">
    <property type="entry name" value="HHH_3"/>
    <property type="match status" value="1"/>
</dbReference>
<dbReference type="Gene3D" id="1.10.150.280">
    <property type="entry name" value="AF1531-like domain"/>
    <property type="match status" value="1"/>
</dbReference>
<protein>
    <recommendedName>
        <fullName evidence="2">Helix-hairpin-helix DNA-binding motif class 1 domain-containing protein</fullName>
    </recommendedName>
</protein>
<dbReference type="GO" id="GO:0003677">
    <property type="term" value="F:DNA binding"/>
    <property type="evidence" value="ECO:0007669"/>
    <property type="project" value="InterPro"/>
</dbReference>
<dbReference type="InterPro" id="IPR051675">
    <property type="entry name" value="Endo/Exo/Phosphatase_dom_1"/>
</dbReference>
<name>A0A4Y4CVH2_ZOORA</name>
<dbReference type="PANTHER" id="PTHR21180">
    <property type="entry name" value="ENDONUCLEASE/EXONUCLEASE/PHOSPHATASE FAMILY DOMAIN-CONTAINING PROTEIN 1"/>
    <property type="match status" value="1"/>
</dbReference>
<keyword evidence="4" id="KW-1185">Reference proteome</keyword>
<evidence type="ECO:0000313" key="3">
    <source>
        <dbReference type="EMBL" id="GEC95253.1"/>
    </source>
</evidence>
<dbReference type="GO" id="GO:0006281">
    <property type="term" value="P:DNA repair"/>
    <property type="evidence" value="ECO:0007669"/>
    <property type="project" value="InterPro"/>
</dbReference>
<reference evidence="3 4" key="1">
    <citation type="submission" date="2019-06" db="EMBL/GenBank/DDBJ databases">
        <title>Whole genome shotgun sequence of Zoogloea ramigera NBRC 15342.</title>
        <authorList>
            <person name="Hosoyama A."/>
            <person name="Uohara A."/>
            <person name="Ohji S."/>
            <person name="Ichikawa N."/>
        </authorList>
    </citation>
    <scope>NUCLEOTIDE SEQUENCE [LARGE SCALE GENOMIC DNA]</scope>
    <source>
        <strain evidence="3 4">NBRC 15342</strain>
    </source>
</reference>
<dbReference type="GO" id="GO:0015627">
    <property type="term" value="C:type II protein secretion system complex"/>
    <property type="evidence" value="ECO:0007669"/>
    <property type="project" value="TreeGrafter"/>
</dbReference>
<feature type="chain" id="PRO_5021246137" description="Helix-hairpin-helix DNA-binding motif class 1 domain-containing protein" evidence="1">
    <location>
        <begin position="21"/>
        <end position="90"/>
    </location>
</feature>
<dbReference type="PANTHER" id="PTHR21180:SF32">
    <property type="entry name" value="ENDONUCLEASE_EXONUCLEASE_PHOSPHATASE FAMILY DOMAIN-CONTAINING PROTEIN 1"/>
    <property type="match status" value="1"/>
</dbReference>
<sequence>MKTILSFLALGLFGINMAFAAVNLNTATASDLDGIKGIGPSKAKAIIDYRSKNGSFKSVEDLKNVKGFGEKSIAKLKGELTVSGGESVKK</sequence>
<accession>A0A4Y4CVH2</accession>
<feature type="domain" description="Helix-hairpin-helix DNA-binding motif class 1" evidence="2">
    <location>
        <begin position="30"/>
        <end position="49"/>
    </location>
</feature>
<dbReference type="SMART" id="SM00278">
    <property type="entry name" value="HhH1"/>
    <property type="match status" value="2"/>
</dbReference>
<dbReference type="EMBL" id="BJNV01000015">
    <property type="protein sequence ID" value="GEC95253.1"/>
    <property type="molecule type" value="Genomic_DNA"/>
</dbReference>
<dbReference type="SUPFAM" id="SSF47781">
    <property type="entry name" value="RuvA domain 2-like"/>
    <property type="match status" value="1"/>
</dbReference>
<dbReference type="NCBIfam" id="TIGR00426">
    <property type="entry name" value="competence protein ComEA helix-hairpin-helix repeat region"/>
    <property type="match status" value="1"/>
</dbReference>
<dbReference type="InterPro" id="IPR004509">
    <property type="entry name" value="Competence_ComEA_HhH"/>
</dbReference>
<keyword evidence="1" id="KW-0732">Signal</keyword>
<dbReference type="RefSeq" id="WP_141350552.1">
    <property type="nucleotide sequence ID" value="NZ_BJNV01000015.1"/>
</dbReference>
<evidence type="ECO:0000313" key="4">
    <source>
        <dbReference type="Proteomes" id="UP000318422"/>
    </source>
</evidence>
<evidence type="ECO:0000256" key="1">
    <source>
        <dbReference type="SAM" id="SignalP"/>
    </source>
</evidence>
<dbReference type="AlphaFoldDB" id="A0A4Y4CVH2"/>
<dbReference type="GO" id="GO:0015628">
    <property type="term" value="P:protein secretion by the type II secretion system"/>
    <property type="evidence" value="ECO:0007669"/>
    <property type="project" value="TreeGrafter"/>
</dbReference>
<feature type="domain" description="Helix-hairpin-helix DNA-binding motif class 1" evidence="2">
    <location>
        <begin position="60"/>
        <end position="79"/>
    </location>
</feature>
<feature type="signal peptide" evidence="1">
    <location>
        <begin position="1"/>
        <end position="20"/>
    </location>
</feature>
<dbReference type="Proteomes" id="UP000318422">
    <property type="component" value="Unassembled WGS sequence"/>
</dbReference>
<organism evidence="3 4">
    <name type="scientific">Zoogloea ramigera</name>
    <dbReference type="NCBI Taxonomy" id="350"/>
    <lineage>
        <taxon>Bacteria</taxon>
        <taxon>Pseudomonadati</taxon>
        <taxon>Pseudomonadota</taxon>
        <taxon>Betaproteobacteria</taxon>
        <taxon>Rhodocyclales</taxon>
        <taxon>Zoogloeaceae</taxon>
        <taxon>Zoogloea</taxon>
    </lineage>
</organism>
<dbReference type="OrthoDB" id="8687931at2"/>